<keyword evidence="1" id="KW-0812">Transmembrane</keyword>
<dbReference type="STRING" id="930131.SAMN05216389_11276"/>
<name>A0A1I0ESP9_9BACI</name>
<keyword evidence="1" id="KW-0472">Membrane</keyword>
<dbReference type="PANTHER" id="PTHR35797:SF1">
    <property type="entry name" value="PROTEASE"/>
    <property type="match status" value="1"/>
</dbReference>
<dbReference type="Proteomes" id="UP000198618">
    <property type="component" value="Unassembled WGS sequence"/>
</dbReference>
<dbReference type="GO" id="GO:0004175">
    <property type="term" value="F:endopeptidase activity"/>
    <property type="evidence" value="ECO:0007669"/>
    <property type="project" value="UniProtKB-ARBA"/>
</dbReference>
<feature type="domain" description="CAAX prenyl protease 2/Lysostaphin resistance protein A-like" evidence="2">
    <location>
        <begin position="123"/>
        <end position="225"/>
    </location>
</feature>
<dbReference type="InterPro" id="IPR042150">
    <property type="entry name" value="MmRce1-like"/>
</dbReference>
<dbReference type="AlphaFoldDB" id="A0A1I0ESP9"/>
<evidence type="ECO:0000256" key="1">
    <source>
        <dbReference type="SAM" id="Phobius"/>
    </source>
</evidence>
<reference evidence="3 4" key="1">
    <citation type="submission" date="2016-10" db="EMBL/GenBank/DDBJ databases">
        <authorList>
            <person name="de Groot N.N."/>
        </authorList>
    </citation>
    <scope>NUCLEOTIDE SEQUENCE [LARGE SCALE GENOMIC DNA]</scope>
    <source>
        <strain evidence="3 4">IBRC-M 10780</strain>
    </source>
</reference>
<dbReference type="PANTHER" id="PTHR35797">
    <property type="entry name" value="PROTEASE-RELATED"/>
    <property type="match status" value="1"/>
</dbReference>
<dbReference type="OrthoDB" id="9777755at2"/>
<dbReference type="EMBL" id="FOHE01000012">
    <property type="protein sequence ID" value="SET48268.1"/>
    <property type="molecule type" value="Genomic_DNA"/>
</dbReference>
<feature type="transmembrane region" description="Helical" evidence="1">
    <location>
        <begin position="237"/>
        <end position="255"/>
    </location>
</feature>
<feature type="transmembrane region" description="Helical" evidence="1">
    <location>
        <begin position="41"/>
        <end position="61"/>
    </location>
</feature>
<feature type="transmembrane region" description="Helical" evidence="1">
    <location>
        <begin position="157"/>
        <end position="176"/>
    </location>
</feature>
<keyword evidence="1" id="KW-1133">Transmembrane helix</keyword>
<accession>A0A1I0ESP9</accession>
<evidence type="ECO:0000259" key="2">
    <source>
        <dbReference type="Pfam" id="PF02517"/>
    </source>
</evidence>
<dbReference type="InterPro" id="IPR003675">
    <property type="entry name" value="Rce1/LyrA-like_dom"/>
</dbReference>
<evidence type="ECO:0000313" key="3">
    <source>
        <dbReference type="EMBL" id="SET48268.1"/>
    </source>
</evidence>
<dbReference type="GO" id="GO:0080120">
    <property type="term" value="P:CAAX-box protein maturation"/>
    <property type="evidence" value="ECO:0007669"/>
    <property type="project" value="UniProtKB-ARBA"/>
</dbReference>
<gene>
    <name evidence="3" type="ORF">SAMN05216389_11276</name>
</gene>
<feature type="transmembrane region" description="Helical" evidence="1">
    <location>
        <begin position="12"/>
        <end position="35"/>
    </location>
</feature>
<protein>
    <recommendedName>
        <fullName evidence="2">CAAX prenyl protease 2/Lysostaphin resistance protein A-like domain-containing protein</fullName>
    </recommendedName>
</protein>
<dbReference type="Pfam" id="PF02517">
    <property type="entry name" value="Rce1-like"/>
    <property type="match status" value="1"/>
</dbReference>
<feature type="transmembrane region" description="Helical" evidence="1">
    <location>
        <begin position="82"/>
        <end position="105"/>
    </location>
</feature>
<keyword evidence="4" id="KW-1185">Reference proteome</keyword>
<organism evidence="3 4">
    <name type="scientific">Oceanobacillus limi</name>
    <dbReference type="NCBI Taxonomy" id="930131"/>
    <lineage>
        <taxon>Bacteria</taxon>
        <taxon>Bacillati</taxon>
        <taxon>Bacillota</taxon>
        <taxon>Bacilli</taxon>
        <taxon>Bacillales</taxon>
        <taxon>Bacillaceae</taxon>
        <taxon>Oceanobacillus</taxon>
    </lineage>
</organism>
<evidence type="ECO:0000313" key="4">
    <source>
        <dbReference type="Proteomes" id="UP000198618"/>
    </source>
</evidence>
<sequence>MRVKRLLQNPLVKFVILSYVIFLVFFTAIGIGMLVGAPESITTILQILSAWSSTFAFVILFPKIYPGRKLKDFIKELFAQKLKLSVFFCVVFVQLMIIVGTIILLTNTTDTQVTASFTGFGLLFLAFIDNLVRGPLGEELGWRGYALNELQKRYSPLKAALLVGVLWGFWHTPLWFASGYTGVELIKYIALFMIGIVSFSIFVTLFYNLNKNLVIPIVSHQIFNFSLVVMKGELLDILEYVMLFYFLVAFIVIVINPKKILYQ</sequence>
<feature type="transmembrane region" description="Helical" evidence="1">
    <location>
        <begin position="188"/>
        <end position="206"/>
    </location>
</feature>
<proteinExistence type="predicted"/>
<dbReference type="RefSeq" id="WP_090870716.1">
    <property type="nucleotide sequence ID" value="NZ_FOHE01000012.1"/>
</dbReference>